<name>A0A4Y7SUI3_COPMI</name>
<dbReference type="GO" id="GO:0005737">
    <property type="term" value="C:cytoplasm"/>
    <property type="evidence" value="ECO:0007669"/>
    <property type="project" value="UniProtKB-SubCell"/>
</dbReference>
<dbReference type="Pfam" id="PF13086">
    <property type="entry name" value="AAA_11"/>
    <property type="match status" value="1"/>
</dbReference>
<dbReference type="GO" id="GO:0005524">
    <property type="term" value="F:ATP binding"/>
    <property type="evidence" value="ECO:0007669"/>
    <property type="project" value="UniProtKB-KW"/>
</dbReference>
<keyword evidence="9" id="KW-0067">ATP-binding</keyword>
<evidence type="ECO:0000256" key="4">
    <source>
        <dbReference type="ARBA" id="ARBA00012551"/>
    </source>
</evidence>
<dbReference type="Pfam" id="PF13087">
    <property type="entry name" value="AAA_12"/>
    <property type="match status" value="1"/>
</dbReference>
<keyword evidence="10" id="KW-0539">Nucleus</keyword>
<gene>
    <name evidence="13" type="ORF">FA13DRAFT_1159870</name>
</gene>
<sequence length="791" mass="87111">MSTEGQLRAFIKRQRELLARERDAEIKRTSLLLSNCGPKLLEQKGLALIGVGVASVNIGLGGKTCVNSLSCWTVLIVLKGRLVELERPAAYHTSPVFPPHTFRNGDLARIEPNVAAGTKKPKKPAAGAGAEAKSQQAEGVVYRVSDTKIVVAMEPSDDDLDLPERCRVVKLANSVTYDRMDKAIDRLERTVLPSSGDEKVPELTPLVQVLLGMKPMADRAPVHNIEFFDSNMNDSQKEAVSFCLESPELACIHGPPGTGKTHTLIEIIRQLTSQTPANPRPLRLLVCGASNLAVDNILERLLALPVPEKGIPLKITRIGHPARVMATEGVLDSTLEIKSTRTDQAALVKDIKQEIEETMSTLSGKGKSAKGKAPRGLERKKMWEEVRALRKEFRKREGGIVSSVLKESQVVLATCHSAGGRQLWNQDFDVVIIDEATQAIEAVCWVPIFKSKKLILAGDPLQLPPTILSLDKERKKKAAKGSKAPTGKPKDSKSTPSPSKSARKKDSPSNGSNENEGAENDGGDTEEGEDEELEEGQMLKDDVSLKPRWPVELRPPHTLETTLFDRLERMYGPGIKRMLQVQYRMHDQICSFPSETLYQSKLVSHPSVASHLLKDLPNADSDADDDEVLHHPVVFFDTSGCEYFEKLDGDSDEGSRCNENEGTIVKNWIEKLIAAGIQPNQIAIITPYQAQVTLLTSLLRPTYGPSLEIGTVDGMQGREKEAIVISMVRSNDTREVGFLKEKRRMNVAMTRARRHLCIIGDASTVVHGGNYLKKWLSWLEANADVRYAGLD</sequence>
<dbReference type="PANTHER" id="PTHR43788:SF8">
    <property type="entry name" value="DNA-BINDING PROTEIN SMUBP-2"/>
    <property type="match status" value="1"/>
</dbReference>
<dbReference type="SMART" id="SM00382">
    <property type="entry name" value="AAA"/>
    <property type="match status" value="1"/>
</dbReference>
<dbReference type="GO" id="GO:0043139">
    <property type="term" value="F:5'-3' DNA helicase activity"/>
    <property type="evidence" value="ECO:0007669"/>
    <property type="project" value="TreeGrafter"/>
</dbReference>
<comment type="similarity">
    <text evidence="3">Belongs to the DNA2/NAM7 helicase family.</text>
</comment>
<dbReference type="Pfam" id="PF21138">
    <property type="entry name" value="SMUBP-2_HCS1_1B"/>
    <property type="match status" value="1"/>
</dbReference>
<dbReference type="GO" id="GO:0003723">
    <property type="term" value="F:RNA binding"/>
    <property type="evidence" value="ECO:0007669"/>
    <property type="project" value="InterPro"/>
</dbReference>
<evidence type="ECO:0000259" key="12">
    <source>
        <dbReference type="SMART" id="SM00382"/>
    </source>
</evidence>
<evidence type="ECO:0000256" key="3">
    <source>
        <dbReference type="ARBA" id="ARBA00007913"/>
    </source>
</evidence>
<dbReference type="InterPro" id="IPR027417">
    <property type="entry name" value="P-loop_NTPase"/>
</dbReference>
<keyword evidence="14" id="KW-1185">Reference proteome</keyword>
<dbReference type="SUPFAM" id="SSF52540">
    <property type="entry name" value="P-loop containing nucleoside triphosphate hydrolases"/>
    <property type="match status" value="2"/>
</dbReference>
<dbReference type="Proteomes" id="UP000298030">
    <property type="component" value="Unassembled WGS sequence"/>
</dbReference>
<feature type="compositionally biased region" description="Acidic residues" evidence="11">
    <location>
        <begin position="516"/>
        <end position="535"/>
    </location>
</feature>
<evidence type="ECO:0000256" key="1">
    <source>
        <dbReference type="ARBA" id="ARBA00004123"/>
    </source>
</evidence>
<dbReference type="InterPro" id="IPR003593">
    <property type="entry name" value="AAA+_ATPase"/>
</dbReference>
<dbReference type="FunFam" id="3.40.50.300:FF:000326">
    <property type="entry name" value="P-loop containing nucleoside triphosphate hydrolase"/>
    <property type="match status" value="1"/>
</dbReference>
<organism evidence="13 14">
    <name type="scientific">Coprinellus micaceus</name>
    <name type="common">Glistening ink-cap mushroom</name>
    <name type="synonym">Coprinus micaceus</name>
    <dbReference type="NCBI Taxonomy" id="71717"/>
    <lineage>
        <taxon>Eukaryota</taxon>
        <taxon>Fungi</taxon>
        <taxon>Dikarya</taxon>
        <taxon>Basidiomycota</taxon>
        <taxon>Agaricomycotina</taxon>
        <taxon>Agaricomycetes</taxon>
        <taxon>Agaricomycetidae</taxon>
        <taxon>Agaricales</taxon>
        <taxon>Agaricineae</taxon>
        <taxon>Psathyrellaceae</taxon>
        <taxon>Coprinellus</taxon>
    </lineage>
</organism>
<dbReference type="InterPro" id="IPR041677">
    <property type="entry name" value="DNA2/NAM7_AAA_11"/>
</dbReference>
<proteinExistence type="inferred from homology"/>
<dbReference type="InterPro" id="IPR048761">
    <property type="entry name" value="SMUBP-2_HCS1_1B"/>
</dbReference>
<protein>
    <recommendedName>
        <fullName evidence="4">DNA helicase</fullName>
        <ecNumber evidence="4">3.6.4.12</ecNumber>
    </recommendedName>
</protein>
<accession>A0A4Y7SUI3</accession>
<keyword evidence="6" id="KW-0547">Nucleotide-binding</keyword>
<dbReference type="EC" id="3.6.4.12" evidence="4"/>
<evidence type="ECO:0000313" key="13">
    <source>
        <dbReference type="EMBL" id="TEB25527.1"/>
    </source>
</evidence>
<feature type="domain" description="AAA+ ATPase" evidence="12">
    <location>
        <begin position="246"/>
        <end position="635"/>
    </location>
</feature>
<dbReference type="STRING" id="71717.A0A4Y7SUI3"/>
<evidence type="ECO:0000256" key="5">
    <source>
        <dbReference type="ARBA" id="ARBA00022490"/>
    </source>
</evidence>
<evidence type="ECO:0000256" key="9">
    <source>
        <dbReference type="ARBA" id="ARBA00022840"/>
    </source>
</evidence>
<dbReference type="Gene3D" id="3.40.50.300">
    <property type="entry name" value="P-loop containing nucleotide triphosphate hydrolases"/>
    <property type="match status" value="2"/>
</dbReference>
<dbReference type="OrthoDB" id="6730379at2759"/>
<dbReference type="GO" id="GO:0016787">
    <property type="term" value="F:hydrolase activity"/>
    <property type="evidence" value="ECO:0007669"/>
    <property type="project" value="UniProtKB-KW"/>
</dbReference>
<keyword evidence="8" id="KW-0347">Helicase</keyword>
<dbReference type="InterPro" id="IPR050534">
    <property type="entry name" value="Coronavir_polyprotein_1ab"/>
</dbReference>
<dbReference type="GO" id="GO:0005634">
    <property type="term" value="C:nucleus"/>
    <property type="evidence" value="ECO:0007669"/>
    <property type="project" value="UniProtKB-SubCell"/>
</dbReference>
<dbReference type="CDD" id="cd18808">
    <property type="entry name" value="SF1_C_Upf1"/>
    <property type="match status" value="1"/>
</dbReference>
<dbReference type="Gene3D" id="2.40.30.270">
    <property type="match status" value="1"/>
</dbReference>
<evidence type="ECO:0000256" key="10">
    <source>
        <dbReference type="ARBA" id="ARBA00023242"/>
    </source>
</evidence>
<dbReference type="EMBL" id="QPFP01000056">
    <property type="protein sequence ID" value="TEB25527.1"/>
    <property type="molecule type" value="Genomic_DNA"/>
</dbReference>
<keyword evidence="5" id="KW-0963">Cytoplasm</keyword>
<evidence type="ECO:0000256" key="2">
    <source>
        <dbReference type="ARBA" id="ARBA00004496"/>
    </source>
</evidence>
<dbReference type="AlphaFoldDB" id="A0A4Y7SUI3"/>
<comment type="caution">
    <text evidence="13">The sequence shown here is derived from an EMBL/GenBank/DDBJ whole genome shotgun (WGS) entry which is preliminary data.</text>
</comment>
<evidence type="ECO:0000313" key="14">
    <source>
        <dbReference type="Proteomes" id="UP000298030"/>
    </source>
</evidence>
<evidence type="ECO:0000256" key="8">
    <source>
        <dbReference type="ARBA" id="ARBA00022806"/>
    </source>
</evidence>
<comment type="subcellular location">
    <subcellularLocation>
        <location evidence="2">Cytoplasm</location>
    </subcellularLocation>
    <subcellularLocation>
        <location evidence="1">Nucleus</location>
    </subcellularLocation>
</comment>
<dbReference type="PANTHER" id="PTHR43788">
    <property type="entry name" value="DNA2/NAM7 HELICASE FAMILY MEMBER"/>
    <property type="match status" value="1"/>
</dbReference>
<evidence type="ECO:0000256" key="7">
    <source>
        <dbReference type="ARBA" id="ARBA00022801"/>
    </source>
</evidence>
<reference evidence="13 14" key="1">
    <citation type="journal article" date="2019" name="Nat. Ecol. Evol.">
        <title>Megaphylogeny resolves global patterns of mushroom evolution.</title>
        <authorList>
            <person name="Varga T."/>
            <person name="Krizsan K."/>
            <person name="Foldi C."/>
            <person name="Dima B."/>
            <person name="Sanchez-Garcia M."/>
            <person name="Sanchez-Ramirez S."/>
            <person name="Szollosi G.J."/>
            <person name="Szarkandi J.G."/>
            <person name="Papp V."/>
            <person name="Albert L."/>
            <person name="Andreopoulos W."/>
            <person name="Angelini C."/>
            <person name="Antonin V."/>
            <person name="Barry K.W."/>
            <person name="Bougher N.L."/>
            <person name="Buchanan P."/>
            <person name="Buyck B."/>
            <person name="Bense V."/>
            <person name="Catcheside P."/>
            <person name="Chovatia M."/>
            <person name="Cooper J."/>
            <person name="Damon W."/>
            <person name="Desjardin D."/>
            <person name="Finy P."/>
            <person name="Geml J."/>
            <person name="Haridas S."/>
            <person name="Hughes K."/>
            <person name="Justo A."/>
            <person name="Karasinski D."/>
            <person name="Kautmanova I."/>
            <person name="Kiss B."/>
            <person name="Kocsube S."/>
            <person name="Kotiranta H."/>
            <person name="LaButti K.M."/>
            <person name="Lechner B.E."/>
            <person name="Liimatainen K."/>
            <person name="Lipzen A."/>
            <person name="Lukacs Z."/>
            <person name="Mihaltcheva S."/>
            <person name="Morgado L.N."/>
            <person name="Niskanen T."/>
            <person name="Noordeloos M.E."/>
            <person name="Ohm R.A."/>
            <person name="Ortiz-Santana B."/>
            <person name="Ovrebo C."/>
            <person name="Racz N."/>
            <person name="Riley R."/>
            <person name="Savchenko A."/>
            <person name="Shiryaev A."/>
            <person name="Soop K."/>
            <person name="Spirin V."/>
            <person name="Szebenyi C."/>
            <person name="Tomsovsky M."/>
            <person name="Tulloss R.E."/>
            <person name="Uehling J."/>
            <person name="Grigoriev I.V."/>
            <person name="Vagvolgyi C."/>
            <person name="Papp T."/>
            <person name="Martin F.M."/>
            <person name="Miettinen O."/>
            <person name="Hibbett D.S."/>
            <person name="Nagy L.G."/>
        </authorList>
    </citation>
    <scope>NUCLEOTIDE SEQUENCE [LARGE SCALE GENOMIC DNA]</scope>
    <source>
        <strain evidence="13 14">FP101781</strain>
    </source>
</reference>
<dbReference type="GO" id="GO:0005694">
    <property type="term" value="C:chromosome"/>
    <property type="evidence" value="ECO:0007669"/>
    <property type="project" value="UniProtKB-ARBA"/>
</dbReference>
<feature type="region of interest" description="Disordered" evidence="11">
    <location>
        <begin position="472"/>
        <end position="543"/>
    </location>
</feature>
<dbReference type="InterPro" id="IPR041679">
    <property type="entry name" value="DNA2/NAM7-like_C"/>
</dbReference>
<keyword evidence="7 13" id="KW-0378">Hydrolase</keyword>
<evidence type="ECO:0000256" key="11">
    <source>
        <dbReference type="SAM" id="MobiDB-lite"/>
    </source>
</evidence>
<dbReference type="InterPro" id="IPR047187">
    <property type="entry name" value="SF1_C_Upf1"/>
</dbReference>
<evidence type="ECO:0000256" key="6">
    <source>
        <dbReference type="ARBA" id="ARBA00022741"/>
    </source>
</evidence>